<dbReference type="PANTHER" id="PTHR11946:SF93">
    <property type="entry name" value="VALINE--TRNA LIGASE, CHLOROPLASTIC_MITOCHONDRIAL 2"/>
    <property type="match status" value="1"/>
</dbReference>
<keyword evidence="10" id="KW-0175">Coiled coil</keyword>
<dbReference type="NCBIfam" id="TIGR00422">
    <property type="entry name" value="valS"/>
    <property type="match status" value="1"/>
</dbReference>
<comment type="similarity">
    <text evidence="1">Belongs to the class-I aminoacyl-tRNA synthetase family.</text>
</comment>
<evidence type="ECO:0000259" key="13">
    <source>
        <dbReference type="Pfam" id="PF10458"/>
    </source>
</evidence>
<dbReference type="PANTHER" id="PTHR11946">
    <property type="entry name" value="VALYL-TRNA SYNTHETASES"/>
    <property type="match status" value="1"/>
</dbReference>
<dbReference type="Pfam" id="PF10458">
    <property type="entry name" value="Val_tRNA-synt_C"/>
    <property type="match status" value="1"/>
</dbReference>
<dbReference type="NCBIfam" id="NF004349">
    <property type="entry name" value="PRK05729.1"/>
    <property type="match status" value="1"/>
</dbReference>
<organism evidence="14 15">
    <name type="scientific">Potamilus streckersoni</name>
    <dbReference type="NCBI Taxonomy" id="2493646"/>
    <lineage>
        <taxon>Eukaryota</taxon>
        <taxon>Metazoa</taxon>
        <taxon>Spiralia</taxon>
        <taxon>Lophotrochozoa</taxon>
        <taxon>Mollusca</taxon>
        <taxon>Bivalvia</taxon>
        <taxon>Autobranchia</taxon>
        <taxon>Heteroconchia</taxon>
        <taxon>Palaeoheterodonta</taxon>
        <taxon>Unionida</taxon>
        <taxon>Unionoidea</taxon>
        <taxon>Unionidae</taxon>
        <taxon>Ambleminae</taxon>
        <taxon>Lampsilini</taxon>
        <taxon>Potamilus</taxon>
    </lineage>
</organism>
<reference evidence="14" key="3">
    <citation type="submission" date="2023-05" db="EMBL/GenBank/DDBJ databases">
        <authorList>
            <person name="Smith C.H."/>
        </authorList>
    </citation>
    <scope>NUCLEOTIDE SEQUENCE</scope>
    <source>
        <strain evidence="14">CHS0354</strain>
        <tissue evidence="14">Mantle</tissue>
    </source>
</reference>
<dbReference type="AlphaFoldDB" id="A0AAE0RZK3"/>
<evidence type="ECO:0000256" key="1">
    <source>
        <dbReference type="ARBA" id="ARBA00005594"/>
    </source>
</evidence>
<dbReference type="EMBL" id="JAEAOA010001427">
    <property type="protein sequence ID" value="KAK3582410.1"/>
    <property type="molecule type" value="Genomic_DNA"/>
</dbReference>
<dbReference type="InterPro" id="IPR009080">
    <property type="entry name" value="tRNAsynth_Ia_anticodon-bd"/>
</dbReference>
<dbReference type="InterPro" id="IPR019499">
    <property type="entry name" value="Val-tRNA_synth_tRNA-bd"/>
</dbReference>
<dbReference type="InterPro" id="IPR014729">
    <property type="entry name" value="Rossmann-like_a/b/a_fold"/>
</dbReference>
<dbReference type="Pfam" id="PF08264">
    <property type="entry name" value="Anticodon_1"/>
    <property type="match status" value="1"/>
</dbReference>
<evidence type="ECO:0000259" key="12">
    <source>
        <dbReference type="Pfam" id="PF08264"/>
    </source>
</evidence>
<feature type="domain" description="Valyl-tRNA synthetase tRNA-binding arm" evidence="13">
    <location>
        <begin position="776"/>
        <end position="840"/>
    </location>
</feature>
<evidence type="ECO:0000256" key="6">
    <source>
        <dbReference type="ARBA" id="ARBA00022917"/>
    </source>
</evidence>
<dbReference type="Pfam" id="PF00133">
    <property type="entry name" value="tRNA-synt_1"/>
    <property type="match status" value="1"/>
</dbReference>
<protein>
    <recommendedName>
        <fullName evidence="2">valine--tRNA ligase</fullName>
        <ecNumber evidence="2">6.1.1.9</ecNumber>
    </recommendedName>
    <alternativeName>
        <fullName evidence="8">Valyl-tRNA synthetase</fullName>
    </alternativeName>
</protein>
<dbReference type="Proteomes" id="UP001195483">
    <property type="component" value="Unassembled WGS sequence"/>
</dbReference>
<reference evidence="14" key="2">
    <citation type="journal article" date="2021" name="Genome Biol. Evol.">
        <title>Developing a high-quality reference genome for a parasitic bivalve with doubly uniparental inheritance (Bivalvia: Unionida).</title>
        <authorList>
            <person name="Smith C.H."/>
        </authorList>
    </citation>
    <scope>NUCLEOTIDE SEQUENCE</scope>
    <source>
        <strain evidence="14">CHS0354</strain>
        <tissue evidence="14">Mantle</tissue>
    </source>
</reference>
<evidence type="ECO:0000256" key="10">
    <source>
        <dbReference type="SAM" id="Coils"/>
    </source>
</evidence>
<evidence type="ECO:0000256" key="7">
    <source>
        <dbReference type="ARBA" id="ARBA00023146"/>
    </source>
</evidence>
<evidence type="ECO:0000313" key="15">
    <source>
        <dbReference type="Proteomes" id="UP001195483"/>
    </source>
</evidence>
<evidence type="ECO:0000256" key="3">
    <source>
        <dbReference type="ARBA" id="ARBA00022598"/>
    </source>
</evidence>
<evidence type="ECO:0000256" key="4">
    <source>
        <dbReference type="ARBA" id="ARBA00022741"/>
    </source>
</evidence>
<dbReference type="EC" id="6.1.1.9" evidence="2"/>
<dbReference type="GO" id="GO:0002161">
    <property type="term" value="F:aminoacyl-tRNA deacylase activity"/>
    <property type="evidence" value="ECO:0007669"/>
    <property type="project" value="InterPro"/>
</dbReference>
<dbReference type="GO" id="GO:0006438">
    <property type="term" value="P:valyl-tRNA aminoacylation"/>
    <property type="evidence" value="ECO:0007669"/>
    <property type="project" value="InterPro"/>
</dbReference>
<dbReference type="GO" id="GO:0005829">
    <property type="term" value="C:cytosol"/>
    <property type="evidence" value="ECO:0007669"/>
    <property type="project" value="TreeGrafter"/>
</dbReference>
<keyword evidence="4" id="KW-0547">Nucleotide-binding</keyword>
<feature type="domain" description="Methionyl/Valyl/Leucyl/Isoleucyl-tRNA synthetase anticodon-binding" evidence="12">
    <location>
        <begin position="567"/>
        <end position="710"/>
    </location>
</feature>
<sequence>MEFAFGRMSQFASLWLPGTDHAGIATQAVVERKLKKEKKQRRQDLGREKFLDEVWEWKETYGDLIVNQLKALGVSCDWRRSIFTMDTLPSEAVVNTFIALFEAGLIYKGKRIINWCPETGTALSDEEVIMKTQTDKLVYVKYLLAENPKEFIPVATVRPETILADVAVAVNPNDDRYSRFIGKDVIVPLCGKMVPIIADECIEIGFGTGALKVTPAHDATDYAIAVRHHLPLISVIGKDGKMTDEYGFNGLDRFEARKQIIEKLTEAELLVKIEEYEHNVGYSERADVVVEPMLSEQWFVKMEPLAKPALNAVENGEITFHPDYWVSTYRHWMTTINDWCISRQLWWGHRIPVFYTNASKKDFVVARNKEEALTKFAENGIAISFEELIQEEDVLDTWFSSWLWPLTTLGWTQKGSETDDLKTFYPTDTLVTGPDIIFFWVARMIMAGLYFTKQIPFKNVYFTSIIRDTKGRKLSKSLGNSPNPLDVIATYGTDAMRFTVVFLAPLGHDIRFSKEQCEHGRNFATKIWNAARFLFMNRNILFQDLNQFAQNYRNVALESTFAKTLDEQWIVSRLATASYSYHEACRTLKVNEMARVPYHFLWDDFCDWFIECLKFRFQENVNIDVKQTSLLLAIRIFEESLKMLHPVMPFITEEIWQTIHFGRKNESISKQTFLSLTQEKNETTEMEMEFVIKIVSEIRATRASLGVTPTIVATIQCSTKNEHEKKLTEKNRYIIEKLTRTHIHIDKKNVLKPARSITLLISSETEMYLQLEGLIDFEKERNRLTKEISTLENYVLSLKAKLSQAGFTERAPAHVVKEEKHKLSEAEHKLAKHRINLRELE</sequence>
<feature type="coiled-coil region" evidence="10">
    <location>
        <begin position="774"/>
        <end position="836"/>
    </location>
</feature>
<dbReference type="CDD" id="cd00817">
    <property type="entry name" value="ValRS_core"/>
    <property type="match status" value="1"/>
</dbReference>
<dbReference type="InterPro" id="IPR037118">
    <property type="entry name" value="Val-tRNA_synth_C_sf"/>
</dbReference>
<dbReference type="InterPro" id="IPR002300">
    <property type="entry name" value="aa-tRNA-synth_Ia"/>
</dbReference>
<evidence type="ECO:0000256" key="2">
    <source>
        <dbReference type="ARBA" id="ARBA00013169"/>
    </source>
</evidence>
<evidence type="ECO:0000256" key="8">
    <source>
        <dbReference type="ARBA" id="ARBA00029936"/>
    </source>
</evidence>
<dbReference type="GO" id="GO:0005524">
    <property type="term" value="F:ATP binding"/>
    <property type="evidence" value="ECO:0007669"/>
    <property type="project" value="UniProtKB-KW"/>
</dbReference>
<evidence type="ECO:0000256" key="5">
    <source>
        <dbReference type="ARBA" id="ARBA00022840"/>
    </source>
</evidence>
<dbReference type="InterPro" id="IPR013155">
    <property type="entry name" value="M/V/L/I-tRNA-synth_anticd-bd"/>
</dbReference>
<dbReference type="CDD" id="cd07962">
    <property type="entry name" value="Anticodon_Ia_Val"/>
    <property type="match status" value="1"/>
</dbReference>
<keyword evidence="15" id="KW-1185">Reference proteome</keyword>
<dbReference type="SUPFAM" id="SSF47323">
    <property type="entry name" value="Anticodon-binding domain of a subclass of class I aminoacyl-tRNA synthetases"/>
    <property type="match status" value="1"/>
</dbReference>
<evidence type="ECO:0000313" key="14">
    <source>
        <dbReference type="EMBL" id="KAK3582410.1"/>
    </source>
</evidence>
<dbReference type="InterPro" id="IPR002303">
    <property type="entry name" value="Valyl-tRNA_ligase"/>
</dbReference>
<gene>
    <name evidence="14" type="ORF">CHS0354_023956</name>
</gene>
<dbReference type="FunFam" id="1.10.287.380:FF:000001">
    <property type="entry name" value="Valine--tRNA ligase"/>
    <property type="match status" value="1"/>
</dbReference>
<keyword evidence="7" id="KW-0030">Aminoacyl-tRNA synthetase</keyword>
<dbReference type="Gene3D" id="3.40.50.620">
    <property type="entry name" value="HUPs"/>
    <property type="match status" value="2"/>
</dbReference>
<dbReference type="Gene3D" id="1.10.287.380">
    <property type="entry name" value="Valyl-tRNA synthetase, C-terminal domain"/>
    <property type="match status" value="1"/>
</dbReference>
<dbReference type="SUPFAM" id="SSF50677">
    <property type="entry name" value="ValRS/IleRS/LeuRS editing domain"/>
    <property type="match status" value="1"/>
</dbReference>
<dbReference type="SUPFAM" id="SSF46589">
    <property type="entry name" value="tRNA-binding arm"/>
    <property type="match status" value="1"/>
</dbReference>
<feature type="domain" description="Aminoacyl-tRNA synthetase class Ia" evidence="11">
    <location>
        <begin position="7"/>
        <end position="513"/>
    </location>
</feature>
<accession>A0AAE0RZK3</accession>
<name>A0AAE0RZK3_9BIVA</name>
<keyword evidence="3" id="KW-0436">Ligase</keyword>
<dbReference type="Gene3D" id="1.10.730.10">
    <property type="entry name" value="Isoleucyl-tRNA Synthetase, Domain 1"/>
    <property type="match status" value="1"/>
</dbReference>
<dbReference type="InterPro" id="IPR033705">
    <property type="entry name" value="Anticodon_Ia_Val"/>
</dbReference>
<dbReference type="GO" id="GO:0004832">
    <property type="term" value="F:valine-tRNA ligase activity"/>
    <property type="evidence" value="ECO:0007669"/>
    <property type="project" value="UniProtKB-EC"/>
</dbReference>
<dbReference type="SUPFAM" id="SSF52374">
    <property type="entry name" value="Nucleotidylyl transferase"/>
    <property type="match status" value="1"/>
</dbReference>
<evidence type="ECO:0000259" key="11">
    <source>
        <dbReference type="Pfam" id="PF00133"/>
    </source>
</evidence>
<dbReference type="HAMAP" id="MF_02004">
    <property type="entry name" value="Val_tRNA_synth_type1"/>
    <property type="match status" value="1"/>
</dbReference>
<proteinExistence type="inferred from homology"/>
<reference evidence="14" key="1">
    <citation type="journal article" date="2021" name="Genome Biol. Evol.">
        <title>A High-Quality Reference Genome for a Parasitic Bivalve with Doubly Uniparental Inheritance (Bivalvia: Unionida).</title>
        <authorList>
            <person name="Smith C.H."/>
        </authorList>
    </citation>
    <scope>NUCLEOTIDE SEQUENCE</scope>
    <source>
        <strain evidence="14">CHS0354</strain>
    </source>
</reference>
<dbReference type="InterPro" id="IPR009008">
    <property type="entry name" value="Val/Leu/Ile-tRNA-synth_edit"/>
</dbReference>
<dbReference type="Gene3D" id="3.90.740.10">
    <property type="entry name" value="Valyl/Leucyl/Isoleucyl-tRNA synthetase, editing domain"/>
    <property type="match status" value="1"/>
</dbReference>
<evidence type="ECO:0000256" key="9">
    <source>
        <dbReference type="ARBA" id="ARBA00047552"/>
    </source>
</evidence>
<dbReference type="PRINTS" id="PR00986">
    <property type="entry name" value="TRNASYNTHVAL"/>
</dbReference>
<comment type="caution">
    <text evidence="14">The sequence shown here is derived from an EMBL/GenBank/DDBJ whole genome shotgun (WGS) entry which is preliminary data.</text>
</comment>
<keyword evidence="5" id="KW-0067">ATP-binding</keyword>
<comment type="catalytic activity">
    <reaction evidence="9">
        <text>tRNA(Val) + L-valine + ATP = L-valyl-tRNA(Val) + AMP + diphosphate</text>
        <dbReference type="Rhea" id="RHEA:10704"/>
        <dbReference type="Rhea" id="RHEA-COMP:9672"/>
        <dbReference type="Rhea" id="RHEA-COMP:9708"/>
        <dbReference type="ChEBI" id="CHEBI:30616"/>
        <dbReference type="ChEBI" id="CHEBI:33019"/>
        <dbReference type="ChEBI" id="CHEBI:57762"/>
        <dbReference type="ChEBI" id="CHEBI:78442"/>
        <dbReference type="ChEBI" id="CHEBI:78537"/>
        <dbReference type="ChEBI" id="CHEBI:456215"/>
        <dbReference type="EC" id="6.1.1.9"/>
    </reaction>
</comment>
<dbReference type="InterPro" id="IPR010978">
    <property type="entry name" value="tRNA-bd_arm"/>
</dbReference>
<keyword evidence="6" id="KW-0648">Protein biosynthesis</keyword>